<feature type="domain" description="Zinc finger CHC2-type" evidence="1">
    <location>
        <begin position="5"/>
        <end position="33"/>
    </location>
</feature>
<name>A0A0F8ZI21_9ZZZZ</name>
<dbReference type="Pfam" id="PF01807">
    <property type="entry name" value="Zn_ribbon_DnaG"/>
    <property type="match status" value="1"/>
</dbReference>
<dbReference type="InterPro" id="IPR002694">
    <property type="entry name" value="Znf_CHC2"/>
</dbReference>
<protein>
    <recommendedName>
        <fullName evidence="1">Zinc finger CHC2-type domain-containing protein</fullName>
    </recommendedName>
</protein>
<evidence type="ECO:0000259" key="1">
    <source>
        <dbReference type="Pfam" id="PF01807"/>
    </source>
</evidence>
<dbReference type="EMBL" id="LAZR01060256">
    <property type="protein sequence ID" value="KKK66069.1"/>
    <property type="molecule type" value="Genomic_DNA"/>
</dbReference>
<evidence type="ECO:0000313" key="2">
    <source>
        <dbReference type="EMBL" id="KKK66069.1"/>
    </source>
</evidence>
<dbReference type="AlphaFoldDB" id="A0A0F8ZI21"/>
<dbReference type="GO" id="GO:0006260">
    <property type="term" value="P:DNA replication"/>
    <property type="evidence" value="ECO:0007669"/>
    <property type="project" value="InterPro"/>
</dbReference>
<accession>A0A0F8ZI21</accession>
<comment type="caution">
    <text evidence="2">The sequence shown here is derived from an EMBL/GenBank/DDBJ whole genome shotgun (WGS) entry which is preliminary data.</text>
</comment>
<feature type="non-terminal residue" evidence="2">
    <location>
        <position position="34"/>
    </location>
</feature>
<dbReference type="InterPro" id="IPR036977">
    <property type="entry name" value="DNA_primase_Znf_CHC2"/>
</dbReference>
<dbReference type="GO" id="GO:0008270">
    <property type="term" value="F:zinc ion binding"/>
    <property type="evidence" value="ECO:0007669"/>
    <property type="project" value="InterPro"/>
</dbReference>
<sequence>MAETEMMILCPFHDDKNPSASVNLDTGVWDCFAG</sequence>
<organism evidence="2">
    <name type="scientific">marine sediment metagenome</name>
    <dbReference type="NCBI Taxonomy" id="412755"/>
    <lineage>
        <taxon>unclassified sequences</taxon>
        <taxon>metagenomes</taxon>
        <taxon>ecological metagenomes</taxon>
    </lineage>
</organism>
<proteinExistence type="predicted"/>
<gene>
    <name evidence="2" type="ORF">LCGC14_2967810</name>
</gene>
<reference evidence="2" key="1">
    <citation type="journal article" date="2015" name="Nature">
        <title>Complex archaea that bridge the gap between prokaryotes and eukaryotes.</title>
        <authorList>
            <person name="Spang A."/>
            <person name="Saw J.H."/>
            <person name="Jorgensen S.L."/>
            <person name="Zaremba-Niedzwiedzka K."/>
            <person name="Martijn J."/>
            <person name="Lind A.E."/>
            <person name="van Eijk R."/>
            <person name="Schleper C."/>
            <person name="Guy L."/>
            <person name="Ettema T.J."/>
        </authorList>
    </citation>
    <scope>NUCLEOTIDE SEQUENCE</scope>
</reference>
<dbReference type="Gene3D" id="3.90.580.10">
    <property type="entry name" value="Zinc finger, CHC2-type domain"/>
    <property type="match status" value="1"/>
</dbReference>
<dbReference type="SUPFAM" id="SSF57783">
    <property type="entry name" value="Zinc beta-ribbon"/>
    <property type="match status" value="1"/>
</dbReference>
<dbReference type="GO" id="GO:0003899">
    <property type="term" value="F:DNA-directed RNA polymerase activity"/>
    <property type="evidence" value="ECO:0007669"/>
    <property type="project" value="InterPro"/>
</dbReference>
<dbReference type="GO" id="GO:0003677">
    <property type="term" value="F:DNA binding"/>
    <property type="evidence" value="ECO:0007669"/>
    <property type="project" value="InterPro"/>
</dbReference>